<dbReference type="eggNOG" id="ENOG5031FWZ">
    <property type="taxonomic scope" value="Bacteria"/>
</dbReference>
<feature type="transmembrane region" description="Helical" evidence="2">
    <location>
        <begin position="265"/>
        <end position="286"/>
    </location>
</feature>
<dbReference type="EMBL" id="CP000489">
    <property type="protein sequence ID" value="ABL70110.1"/>
    <property type="molecule type" value="Genomic_DNA"/>
</dbReference>
<feature type="domain" description="Zinc finger/thioredoxin putative" evidence="3">
    <location>
        <begin position="1"/>
        <end position="36"/>
    </location>
</feature>
<dbReference type="OrthoDB" id="7159357at2"/>
<evidence type="ECO:0000256" key="1">
    <source>
        <dbReference type="SAM" id="MobiDB-lite"/>
    </source>
</evidence>
<keyword evidence="2" id="KW-0812">Transmembrane</keyword>
<evidence type="ECO:0000256" key="2">
    <source>
        <dbReference type="SAM" id="Phobius"/>
    </source>
</evidence>
<dbReference type="NCBIfam" id="TIGR02098">
    <property type="entry name" value="MJ0042_CXXC"/>
    <property type="match status" value="1"/>
</dbReference>
<feature type="region of interest" description="Disordered" evidence="1">
    <location>
        <begin position="35"/>
        <end position="66"/>
    </location>
</feature>
<dbReference type="GeneID" id="93450422"/>
<dbReference type="InterPro" id="IPR011723">
    <property type="entry name" value="Znf/thioredoxin_put"/>
</dbReference>
<sequence>MRLTCPRCAAQYEIAESAIPASGREVECSACGHVWRQPRPGKSALPPEAGPRDPHAPEARPVLNRPLDESVLAILREEAARELRARQTEMRPPTADHNPAKPVAEAPQDMPDAARPEHAAAESGTEAEPLVDWPAVTVTEAGHASLPDKTSVERPVEAPTETQAAPLPESPGAADPALDPAPQDRPQPVAAPVLPDAEELAATLTRSVTPQPDAATQAEEPPSPAASLIRPAAPEAGSGQPAETGSLREAPVPAIVPVRRERTGYATGFGLAAMLALGVVALYALAPQIPADEGGNWLAGLRQHIDHGRLWLHDRILGE</sequence>
<dbReference type="KEGG" id="pde:Pden_2018"/>
<dbReference type="EnsemblBacteria" id="ABL70110">
    <property type="protein sequence ID" value="ABL70110"/>
    <property type="gene ID" value="Pden_2018"/>
</dbReference>
<accession>A1B3L6</accession>
<keyword evidence="2" id="KW-1133">Transmembrane helix</keyword>
<dbReference type="Proteomes" id="UP000000361">
    <property type="component" value="Chromosome 1"/>
</dbReference>
<organism evidence="4 5">
    <name type="scientific">Paracoccus denitrificans (strain Pd 1222)</name>
    <dbReference type="NCBI Taxonomy" id="318586"/>
    <lineage>
        <taxon>Bacteria</taxon>
        <taxon>Pseudomonadati</taxon>
        <taxon>Pseudomonadota</taxon>
        <taxon>Alphaproteobacteria</taxon>
        <taxon>Rhodobacterales</taxon>
        <taxon>Paracoccaceae</taxon>
        <taxon>Paracoccus</taxon>
    </lineage>
</organism>
<feature type="region of interest" description="Disordered" evidence="1">
    <location>
        <begin position="83"/>
        <end position="190"/>
    </location>
</feature>
<feature type="compositionally biased region" description="Low complexity" evidence="1">
    <location>
        <begin position="171"/>
        <end position="188"/>
    </location>
</feature>
<dbReference type="HOGENOM" id="CLU_697998_0_0_5"/>
<dbReference type="Pfam" id="PF13717">
    <property type="entry name" value="Zn_ribbon_4"/>
    <property type="match status" value="1"/>
</dbReference>
<name>A1B3L6_PARDP</name>
<dbReference type="STRING" id="318586.Pden_2018"/>
<evidence type="ECO:0000313" key="5">
    <source>
        <dbReference type="Proteomes" id="UP000000361"/>
    </source>
</evidence>
<reference evidence="5" key="1">
    <citation type="submission" date="2006-12" db="EMBL/GenBank/DDBJ databases">
        <title>Complete sequence of chromosome 1 of Paracoccus denitrificans PD1222.</title>
        <authorList>
            <person name="Copeland A."/>
            <person name="Lucas S."/>
            <person name="Lapidus A."/>
            <person name="Barry K."/>
            <person name="Detter J.C."/>
            <person name="Glavina del Rio T."/>
            <person name="Hammon N."/>
            <person name="Israni S."/>
            <person name="Dalin E."/>
            <person name="Tice H."/>
            <person name="Pitluck S."/>
            <person name="Munk A.C."/>
            <person name="Brettin T."/>
            <person name="Bruce D."/>
            <person name="Han C."/>
            <person name="Tapia R."/>
            <person name="Gilna P."/>
            <person name="Schmutz J."/>
            <person name="Larimer F."/>
            <person name="Land M."/>
            <person name="Hauser L."/>
            <person name="Kyrpides N."/>
            <person name="Lykidis A."/>
            <person name="Spiro S."/>
            <person name="Richardson D.J."/>
            <person name="Moir J.W.B."/>
            <person name="Ferguson S.J."/>
            <person name="van Spanning R.J.M."/>
            <person name="Richardson P."/>
        </authorList>
    </citation>
    <scope>NUCLEOTIDE SEQUENCE [LARGE SCALE GENOMIC DNA]</scope>
    <source>
        <strain evidence="5">Pd 1222</strain>
    </source>
</reference>
<protein>
    <submittedName>
        <fullName evidence="4">MJ0042 family finger-like protein</fullName>
    </submittedName>
</protein>
<feature type="region of interest" description="Disordered" evidence="1">
    <location>
        <begin position="208"/>
        <end position="248"/>
    </location>
</feature>
<proteinExistence type="predicted"/>
<evidence type="ECO:0000313" key="4">
    <source>
        <dbReference type="EMBL" id="ABL70110.1"/>
    </source>
</evidence>
<dbReference type="RefSeq" id="WP_011748307.1">
    <property type="nucleotide sequence ID" value="NC_008686.1"/>
</dbReference>
<evidence type="ECO:0000259" key="3">
    <source>
        <dbReference type="Pfam" id="PF13717"/>
    </source>
</evidence>
<gene>
    <name evidence="4" type="ordered locus">Pden_2018</name>
</gene>
<dbReference type="AlphaFoldDB" id="A1B3L6"/>
<keyword evidence="5" id="KW-1185">Reference proteome</keyword>
<keyword evidence="2" id="KW-0472">Membrane</keyword>